<evidence type="ECO:0000313" key="2">
    <source>
        <dbReference type="Proteomes" id="UP000008743"/>
    </source>
</evidence>
<dbReference type="Proteomes" id="UP000008743">
    <property type="component" value="Unassembled WGS sequence"/>
</dbReference>
<accession>A0A0D2WX41</accession>
<gene>
    <name evidence="1" type="ORF">CAOG_010099</name>
</gene>
<sequence length="146" mass="16061">MARYASLNRKCSCSISARARSTRRRVTLSCHSAIVCSSCSCWVLSSSDTEAALARHCNGGWLSSRLNAVRQTSCSSSSSGIMQQDEGRIGADRACQDDEQQPTETELIATDGLKRDMLEQLMTRWRALNLKPNSKGSWPSSTQVRV</sequence>
<protein>
    <submittedName>
        <fullName evidence="1">Uncharacterized protein</fullName>
    </submittedName>
</protein>
<evidence type="ECO:0000313" key="1">
    <source>
        <dbReference type="EMBL" id="KJE97308.1"/>
    </source>
</evidence>
<keyword evidence="2" id="KW-1185">Reference proteome</keyword>
<proteinExistence type="predicted"/>
<dbReference type="AlphaFoldDB" id="A0A0D2WX41"/>
<reference evidence="2" key="1">
    <citation type="submission" date="2011-02" db="EMBL/GenBank/DDBJ databases">
        <title>The Genome Sequence of Capsaspora owczarzaki ATCC 30864.</title>
        <authorList>
            <person name="Russ C."/>
            <person name="Cuomo C."/>
            <person name="Burger G."/>
            <person name="Gray M.W."/>
            <person name="Holland P.W.H."/>
            <person name="King N."/>
            <person name="Lang F.B.F."/>
            <person name="Roger A.J."/>
            <person name="Ruiz-Trillo I."/>
            <person name="Young S.K."/>
            <person name="Zeng Q."/>
            <person name="Gargeya S."/>
            <person name="Alvarado L."/>
            <person name="Berlin A."/>
            <person name="Chapman S.B."/>
            <person name="Chen Z."/>
            <person name="Freedman E."/>
            <person name="Gellesch M."/>
            <person name="Goldberg J."/>
            <person name="Griggs A."/>
            <person name="Gujja S."/>
            <person name="Heilman E."/>
            <person name="Heiman D."/>
            <person name="Howarth C."/>
            <person name="Mehta T."/>
            <person name="Neiman D."/>
            <person name="Pearson M."/>
            <person name="Roberts A."/>
            <person name="Saif S."/>
            <person name="Shea T."/>
            <person name="Shenoy N."/>
            <person name="Sisk P."/>
            <person name="Stolte C."/>
            <person name="Sykes S."/>
            <person name="White J."/>
            <person name="Yandava C."/>
            <person name="Haas B."/>
            <person name="Nusbaum C."/>
            <person name="Birren B."/>
        </authorList>
    </citation>
    <scope>NUCLEOTIDE SEQUENCE</scope>
    <source>
        <strain evidence="2">ATCC 30864</strain>
    </source>
</reference>
<organism evidence="1 2">
    <name type="scientific">Capsaspora owczarzaki (strain ATCC 30864)</name>
    <dbReference type="NCBI Taxonomy" id="595528"/>
    <lineage>
        <taxon>Eukaryota</taxon>
        <taxon>Filasterea</taxon>
        <taxon>Capsaspora</taxon>
    </lineage>
</organism>
<dbReference type="InParanoid" id="A0A0D2WX41"/>
<dbReference type="EMBL" id="KE346373">
    <property type="protein sequence ID" value="KJE97308.1"/>
    <property type="molecule type" value="Genomic_DNA"/>
</dbReference>
<name>A0A0D2WX41_CAPO3</name>